<dbReference type="InterPro" id="IPR001623">
    <property type="entry name" value="DnaJ_domain"/>
</dbReference>
<feature type="region of interest" description="Disordered" evidence="1">
    <location>
        <begin position="153"/>
        <end position="176"/>
    </location>
</feature>
<dbReference type="InterPro" id="IPR036869">
    <property type="entry name" value="J_dom_sf"/>
</dbReference>
<dbReference type="SMART" id="SM00271">
    <property type="entry name" value="DnaJ"/>
    <property type="match status" value="1"/>
</dbReference>
<dbReference type="PANTHER" id="PTHR43096:SF58">
    <property type="entry name" value="CHAPERONE DNAJ-DOMAIN SUPERFAMILY PROTEIN"/>
    <property type="match status" value="1"/>
</dbReference>
<feature type="region of interest" description="Disordered" evidence="1">
    <location>
        <begin position="321"/>
        <end position="357"/>
    </location>
</feature>
<feature type="region of interest" description="Disordered" evidence="1">
    <location>
        <begin position="216"/>
        <end position="304"/>
    </location>
</feature>
<feature type="compositionally biased region" description="Basic residues" evidence="1">
    <location>
        <begin position="157"/>
        <end position="169"/>
    </location>
</feature>
<accession>A0A2P6TTZ0</accession>
<keyword evidence="4" id="KW-1185">Reference proteome</keyword>
<dbReference type="GO" id="GO:0042026">
    <property type="term" value="P:protein refolding"/>
    <property type="evidence" value="ECO:0007669"/>
    <property type="project" value="TreeGrafter"/>
</dbReference>
<gene>
    <name evidence="3" type="ORF">C2E21_4247</name>
</gene>
<feature type="compositionally biased region" description="Low complexity" evidence="1">
    <location>
        <begin position="289"/>
        <end position="304"/>
    </location>
</feature>
<reference evidence="3 4" key="1">
    <citation type="journal article" date="2018" name="Plant J.">
        <title>Genome sequences of Chlorella sorokiniana UTEX 1602 and Micractinium conductrix SAG 241.80: implications to maltose excretion by a green alga.</title>
        <authorList>
            <person name="Arriola M.B."/>
            <person name="Velmurugan N."/>
            <person name="Zhang Y."/>
            <person name="Plunkett M.H."/>
            <person name="Hondzo H."/>
            <person name="Barney B.M."/>
        </authorList>
    </citation>
    <scope>NUCLEOTIDE SEQUENCE [LARGE SCALE GENOMIC DNA]</scope>
    <source>
        <strain evidence="4">UTEX 1602</strain>
    </source>
</reference>
<dbReference type="PRINTS" id="PR00625">
    <property type="entry name" value="JDOMAIN"/>
</dbReference>
<dbReference type="PANTHER" id="PTHR43096">
    <property type="entry name" value="DNAJ HOMOLOG 1, MITOCHONDRIAL-RELATED"/>
    <property type="match status" value="1"/>
</dbReference>
<dbReference type="PROSITE" id="PS50076">
    <property type="entry name" value="DNAJ_2"/>
    <property type="match status" value="1"/>
</dbReference>
<evidence type="ECO:0000313" key="3">
    <source>
        <dbReference type="EMBL" id="PRW57486.1"/>
    </source>
</evidence>
<dbReference type="Pfam" id="PF00226">
    <property type="entry name" value="DnaJ"/>
    <property type="match status" value="1"/>
</dbReference>
<evidence type="ECO:0000256" key="1">
    <source>
        <dbReference type="SAM" id="MobiDB-lite"/>
    </source>
</evidence>
<dbReference type="EMBL" id="LHPG02000007">
    <property type="protein sequence ID" value="PRW57486.1"/>
    <property type="molecule type" value="Genomic_DNA"/>
</dbReference>
<dbReference type="GO" id="GO:0005737">
    <property type="term" value="C:cytoplasm"/>
    <property type="evidence" value="ECO:0007669"/>
    <property type="project" value="TreeGrafter"/>
</dbReference>
<dbReference type="Gene3D" id="1.10.287.110">
    <property type="entry name" value="DnaJ domain"/>
    <property type="match status" value="1"/>
</dbReference>
<comment type="caution">
    <text evidence="3">The sequence shown here is derived from an EMBL/GenBank/DDBJ whole genome shotgun (WGS) entry which is preliminary data.</text>
</comment>
<feature type="compositionally biased region" description="Low complexity" evidence="1">
    <location>
        <begin position="241"/>
        <end position="282"/>
    </location>
</feature>
<dbReference type="SUPFAM" id="SSF46565">
    <property type="entry name" value="Chaperone J-domain"/>
    <property type="match status" value="1"/>
</dbReference>
<feature type="region of interest" description="Disordered" evidence="1">
    <location>
        <begin position="394"/>
        <end position="472"/>
    </location>
</feature>
<dbReference type="OrthoDB" id="445556at2759"/>
<feature type="domain" description="J" evidence="2">
    <location>
        <begin position="46"/>
        <end position="122"/>
    </location>
</feature>
<organism evidence="3 4">
    <name type="scientific">Chlorella sorokiniana</name>
    <name type="common">Freshwater green alga</name>
    <dbReference type="NCBI Taxonomy" id="3076"/>
    <lineage>
        <taxon>Eukaryota</taxon>
        <taxon>Viridiplantae</taxon>
        <taxon>Chlorophyta</taxon>
        <taxon>core chlorophytes</taxon>
        <taxon>Trebouxiophyceae</taxon>
        <taxon>Chlorellales</taxon>
        <taxon>Chlorellaceae</taxon>
        <taxon>Chlorella clade</taxon>
        <taxon>Chlorella</taxon>
    </lineage>
</organism>
<dbReference type="Proteomes" id="UP000239899">
    <property type="component" value="Unassembled WGS sequence"/>
</dbReference>
<evidence type="ECO:0000259" key="2">
    <source>
        <dbReference type="PROSITE" id="PS50076"/>
    </source>
</evidence>
<protein>
    <submittedName>
        <fullName evidence="3">Chaperone dnaJ</fullName>
    </submittedName>
</protein>
<dbReference type="STRING" id="3076.A0A2P6TTZ0"/>
<name>A0A2P6TTZ0_CHLSO</name>
<dbReference type="GO" id="GO:0051082">
    <property type="term" value="F:unfolded protein binding"/>
    <property type="evidence" value="ECO:0007669"/>
    <property type="project" value="TreeGrafter"/>
</dbReference>
<evidence type="ECO:0000313" key="4">
    <source>
        <dbReference type="Proteomes" id="UP000239899"/>
    </source>
</evidence>
<proteinExistence type="predicted"/>
<feature type="compositionally biased region" description="Low complexity" evidence="1">
    <location>
        <begin position="324"/>
        <end position="350"/>
    </location>
</feature>
<sequence>MSASLLAPRLGGSVALRAGSDFASLRAPLQAARAPRRLQVSAALHDPWATLGVSRSASEKEVKQAHRRLVKQHHPDVRKGEDLVAQAQFLRIQEAYELIMGKRAGKDVDGRPTEKSSWDFHDWFWSFKMKRKQGVREQAATFRSQWQAQMTGLKQKAAAKRWKQGRRRPAAAADSAADSAPAAAAAGAGPAAAGAAAAGPASSSAARERVWRSMTKNARNADKAAAERAAAQQTLGATGRSAQQAVGAGSQQQQEQAQEVPLQQTQRPQHAAASAQHTQQHTATDEAASHSSNHSSSGSSSSHAARLRELMEHAAALVQGRRPGAGAHAATAHAASDAHAAHAAHAQPEAAGHEAPGRHWRGRMTLDQLASLLGGGSAGNAVPADEQLHRRFEAARRAQQGQHGSMAAGHAAVTGDQPEAAAAEEESQAEAEPQHAHQQHHQQYEHQQQHHYGGAHARKFANHGDVEERLSSQLAGLKRRAALKQEVQSSC</sequence>
<dbReference type="CDD" id="cd06257">
    <property type="entry name" value="DnaJ"/>
    <property type="match status" value="1"/>
</dbReference>
<dbReference type="AlphaFoldDB" id="A0A2P6TTZ0"/>